<feature type="domain" description="Methyltransferase" evidence="1">
    <location>
        <begin position="50"/>
        <end position="136"/>
    </location>
</feature>
<dbReference type="InterPro" id="IPR041698">
    <property type="entry name" value="Methyltransf_25"/>
</dbReference>
<evidence type="ECO:0000259" key="1">
    <source>
        <dbReference type="Pfam" id="PF13649"/>
    </source>
</evidence>
<reference evidence="2 3" key="1">
    <citation type="submission" date="2017-07" db="EMBL/GenBank/DDBJ databases">
        <title>Amycolatopsis thailandensis Genome sequencing and assembly.</title>
        <authorList>
            <person name="Kaur N."/>
            <person name="Mayilraj S."/>
        </authorList>
    </citation>
    <scope>NUCLEOTIDE SEQUENCE [LARGE SCALE GENOMIC DNA]</scope>
    <source>
        <strain evidence="2 3">JCM 16380</strain>
    </source>
</reference>
<evidence type="ECO:0000313" key="2">
    <source>
        <dbReference type="EMBL" id="OXM53155.1"/>
    </source>
</evidence>
<dbReference type="Pfam" id="PF13649">
    <property type="entry name" value="Methyltransf_25"/>
    <property type="match status" value="1"/>
</dbReference>
<dbReference type="CDD" id="cd02440">
    <property type="entry name" value="AdoMet_MTases"/>
    <property type="match status" value="1"/>
</dbReference>
<keyword evidence="3" id="KW-1185">Reference proteome</keyword>
<accession>A0A229S2Y5</accession>
<gene>
    <name evidence="2" type="ORF">CFP71_22460</name>
</gene>
<dbReference type="SUPFAM" id="SSF53335">
    <property type="entry name" value="S-adenosyl-L-methionine-dependent methyltransferases"/>
    <property type="match status" value="1"/>
</dbReference>
<dbReference type="InterPro" id="IPR029063">
    <property type="entry name" value="SAM-dependent_MTases_sf"/>
</dbReference>
<dbReference type="GO" id="GO:0008168">
    <property type="term" value="F:methyltransferase activity"/>
    <property type="evidence" value="ECO:0007669"/>
    <property type="project" value="UniProtKB-KW"/>
</dbReference>
<comment type="caution">
    <text evidence="2">The sequence shown here is derived from an EMBL/GenBank/DDBJ whole genome shotgun (WGS) entry which is preliminary data.</text>
</comment>
<dbReference type="EMBL" id="NMQT01000078">
    <property type="protein sequence ID" value="OXM53155.1"/>
    <property type="molecule type" value="Genomic_DNA"/>
</dbReference>
<sequence length="206" mass="22306">MTAFDRGLLGHRCWLELATGERVDLPVDRWTAIPCDGDDVLLDACDGPTLDVGCGPGRLTAALSERGVASLGVDISATAVRLTHARGAAALHRDVFDRLPGEGRWRHILLADGNIGIGGDPLRLLARMAELVGDGGTVLVELDPPGRGIRQDRVRLRPGSDDTGSAWFTWAWVGVEAIAELAARTAFRVVWAIRRDHRWFACLEKA</sequence>
<dbReference type="Gene3D" id="3.40.50.150">
    <property type="entry name" value="Vaccinia Virus protein VP39"/>
    <property type="match status" value="1"/>
</dbReference>
<dbReference type="Proteomes" id="UP000215223">
    <property type="component" value="Unassembled WGS sequence"/>
</dbReference>
<dbReference type="AlphaFoldDB" id="A0A229S2Y5"/>
<evidence type="ECO:0000313" key="3">
    <source>
        <dbReference type="Proteomes" id="UP000215223"/>
    </source>
</evidence>
<proteinExistence type="predicted"/>
<protein>
    <submittedName>
        <fullName evidence="2">SAM-dependent methyltransferase</fullName>
    </submittedName>
</protein>
<dbReference type="OrthoDB" id="4484556at2"/>
<dbReference type="GO" id="GO:0032259">
    <property type="term" value="P:methylation"/>
    <property type="evidence" value="ECO:0007669"/>
    <property type="project" value="UniProtKB-KW"/>
</dbReference>
<organism evidence="2 3">
    <name type="scientific">Amycolatopsis thailandensis</name>
    <dbReference type="NCBI Taxonomy" id="589330"/>
    <lineage>
        <taxon>Bacteria</taxon>
        <taxon>Bacillati</taxon>
        <taxon>Actinomycetota</taxon>
        <taxon>Actinomycetes</taxon>
        <taxon>Pseudonocardiales</taxon>
        <taxon>Pseudonocardiaceae</taxon>
        <taxon>Amycolatopsis</taxon>
    </lineage>
</organism>
<name>A0A229S2Y5_9PSEU</name>
<dbReference type="RefSeq" id="WP_093935916.1">
    <property type="nucleotide sequence ID" value="NZ_JBHUSO010000074.1"/>
</dbReference>
<keyword evidence="2" id="KW-0808">Transferase</keyword>
<keyword evidence="2" id="KW-0489">Methyltransferase</keyword>